<keyword evidence="1" id="KW-0175">Coiled coil</keyword>
<protein>
    <submittedName>
        <fullName evidence="3">Uncharacterized protein</fullName>
    </submittedName>
</protein>
<dbReference type="EMBL" id="BKCJ010526273">
    <property type="protein sequence ID" value="GFA97852.1"/>
    <property type="molecule type" value="Genomic_DNA"/>
</dbReference>
<evidence type="ECO:0000313" key="3">
    <source>
        <dbReference type="EMBL" id="GFA97852.1"/>
    </source>
</evidence>
<proteinExistence type="predicted"/>
<feature type="region of interest" description="Disordered" evidence="2">
    <location>
        <begin position="196"/>
        <end position="244"/>
    </location>
</feature>
<organism evidence="3">
    <name type="scientific">Tanacetum cinerariifolium</name>
    <name type="common">Dalmatian daisy</name>
    <name type="synonym">Chrysanthemum cinerariifolium</name>
    <dbReference type="NCBI Taxonomy" id="118510"/>
    <lineage>
        <taxon>Eukaryota</taxon>
        <taxon>Viridiplantae</taxon>
        <taxon>Streptophyta</taxon>
        <taxon>Embryophyta</taxon>
        <taxon>Tracheophyta</taxon>
        <taxon>Spermatophyta</taxon>
        <taxon>Magnoliopsida</taxon>
        <taxon>eudicotyledons</taxon>
        <taxon>Gunneridae</taxon>
        <taxon>Pentapetalae</taxon>
        <taxon>asterids</taxon>
        <taxon>campanulids</taxon>
        <taxon>Asterales</taxon>
        <taxon>Asteraceae</taxon>
        <taxon>Asteroideae</taxon>
        <taxon>Anthemideae</taxon>
        <taxon>Anthemidinae</taxon>
        <taxon>Tanacetum</taxon>
    </lineage>
</organism>
<evidence type="ECO:0000256" key="1">
    <source>
        <dbReference type="SAM" id="Coils"/>
    </source>
</evidence>
<comment type="caution">
    <text evidence="3">The sequence shown here is derived from an EMBL/GenBank/DDBJ whole genome shotgun (WGS) entry which is preliminary data.</text>
</comment>
<dbReference type="AlphaFoldDB" id="A0A699KN25"/>
<gene>
    <name evidence="3" type="ORF">Tci_669824</name>
</gene>
<evidence type="ECO:0000256" key="2">
    <source>
        <dbReference type="SAM" id="MobiDB-lite"/>
    </source>
</evidence>
<feature type="compositionally biased region" description="Basic residues" evidence="2">
    <location>
        <begin position="196"/>
        <end position="207"/>
    </location>
</feature>
<feature type="compositionally biased region" description="Polar residues" evidence="2">
    <location>
        <begin position="219"/>
        <end position="244"/>
    </location>
</feature>
<sequence length="297" mass="33184">MAYTSSSFLSSSNSDTKFNLGAYKAGLESVKARLELYKKNEAVFEDDINILKLDVMLRDKAIIELRKKFEKAKKEIDDLKLTLEKFEGSSKNLSRLLDSQQSVKSKTGLGYDSQGVNRNFMPLKPDLVLADEHVVSESVTSLPGIAKSKVKTSKTKLKNVSTPIIEDWVSDSEDEDEIETESKQIKPSFAKLKFVKSNKHVKSPRKSVKQEESNRHPSSRTSVSVNTARPITTGYPRSTVNGAKQSSNVFLKSHSPVRRTFNQKTTPKNSDLKEQVKTTKVKQGSMDGFGKMITTVL</sequence>
<name>A0A699KN25_TANCI</name>
<reference evidence="3" key="1">
    <citation type="journal article" date="2019" name="Sci. Rep.">
        <title>Draft genome of Tanacetum cinerariifolium, the natural source of mosquito coil.</title>
        <authorList>
            <person name="Yamashiro T."/>
            <person name="Shiraishi A."/>
            <person name="Satake H."/>
            <person name="Nakayama K."/>
        </authorList>
    </citation>
    <scope>NUCLEOTIDE SEQUENCE</scope>
</reference>
<accession>A0A699KN25</accession>
<feature type="coiled-coil region" evidence="1">
    <location>
        <begin position="62"/>
        <end position="89"/>
    </location>
</feature>